<name>A0A3L6RK18_PANMI</name>
<comment type="caution">
    <text evidence="2">The sequence shown here is derived from an EMBL/GenBank/DDBJ whole genome shotgun (WGS) entry which is preliminary data.</text>
</comment>
<protein>
    <submittedName>
        <fullName evidence="2">WD repeat-containing protein C17D11.16-like</fullName>
    </submittedName>
</protein>
<organism evidence="2 3">
    <name type="scientific">Panicum miliaceum</name>
    <name type="common">Proso millet</name>
    <name type="synonym">Broomcorn millet</name>
    <dbReference type="NCBI Taxonomy" id="4540"/>
    <lineage>
        <taxon>Eukaryota</taxon>
        <taxon>Viridiplantae</taxon>
        <taxon>Streptophyta</taxon>
        <taxon>Embryophyta</taxon>
        <taxon>Tracheophyta</taxon>
        <taxon>Spermatophyta</taxon>
        <taxon>Magnoliopsida</taxon>
        <taxon>Liliopsida</taxon>
        <taxon>Poales</taxon>
        <taxon>Poaceae</taxon>
        <taxon>PACMAD clade</taxon>
        <taxon>Panicoideae</taxon>
        <taxon>Panicodae</taxon>
        <taxon>Paniceae</taxon>
        <taxon>Panicinae</taxon>
        <taxon>Panicum</taxon>
        <taxon>Panicum sect. Panicum</taxon>
    </lineage>
</organism>
<feature type="transmembrane region" description="Helical" evidence="1">
    <location>
        <begin position="68"/>
        <end position="92"/>
    </location>
</feature>
<dbReference type="OrthoDB" id="10478805at2759"/>
<keyword evidence="3" id="KW-1185">Reference proteome</keyword>
<sequence length="237" mass="27224">MISAICWIPKGAAKNIPFVDEPPTQEEINEAIESLSVDRSYDCDDDVMTTWTFLMEARRMLSRRPRTWPMLLGRPLLILLIVLLLASASLTWKLTTMRKTAHVLLPYCKSQFGVTQLEADITQLLWLSASKVLKIFGTGSDDSYYPTNDMDPYLKQANGMDDDLDVEDDEEIEDKALKPTDMIIATLHNNESYNYLEVVILEELENGDLYIFPYHEIPLKSFSAMPRMVRLWPQGWP</sequence>
<evidence type="ECO:0000313" key="2">
    <source>
        <dbReference type="EMBL" id="RLN04331.1"/>
    </source>
</evidence>
<keyword evidence="1" id="KW-0812">Transmembrane</keyword>
<reference evidence="3" key="1">
    <citation type="journal article" date="2019" name="Nat. Commun.">
        <title>The genome of broomcorn millet.</title>
        <authorList>
            <person name="Zou C."/>
            <person name="Miki D."/>
            <person name="Li D."/>
            <person name="Tang Q."/>
            <person name="Xiao L."/>
            <person name="Rajput S."/>
            <person name="Deng P."/>
            <person name="Jia W."/>
            <person name="Huang R."/>
            <person name="Zhang M."/>
            <person name="Sun Y."/>
            <person name="Hu J."/>
            <person name="Fu X."/>
            <person name="Schnable P.S."/>
            <person name="Li F."/>
            <person name="Zhang H."/>
            <person name="Feng B."/>
            <person name="Zhu X."/>
            <person name="Liu R."/>
            <person name="Schnable J.C."/>
            <person name="Zhu J.-K."/>
            <person name="Zhang H."/>
        </authorList>
    </citation>
    <scope>NUCLEOTIDE SEQUENCE [LARGE SCALE GENOMIC DNA]</scope>
</reference>
<dbReference type="PANTHER" id="PTHR14091:SF0">
    <property type="entry name" value="PERIODIC TRYPTOPHAN PROTEIN 1 HOMOLOG"/>
    <property type="match status" value="1"/>
</dbReference>
<dbReference type="InterPro" id="IPR044285">
    <property type="entry name" value="PWP1"/>
</dbReference>
<gene>
    <name evidence="2" type="ORF">C2845_PM13G22190</name>
</gene>
<dbReference type="PANTHER" id="PTHR14091">
    <property type="entry name" value="PERIODIC TRYPTOPHAN PROTEIN 1"/>
    <property type="match status" value="1"/>
</dbReference>
<dbReference type="EMBL" id="PQIB02000008">
    <property type="protein sequence ID" value="RLN04331.1"/>
    <property type="molecule type" value="Genomic_DNA"/>
</dbReference>
<dbReference type="GO" id="GO:0006364">
    <property type="term" value="P:rRNA processing"/>
    <property type="evidence" value="ECO:0007669"/>
    <property type="project" value="InterPro"/>
</dbReference>
<dbReference type="Proteomes" id="UP000275267">
    <property type="component" value="Unassembled WGS sequence"/>
</dbReference>
<dbReference type="AlphaFoldDB" id="A0A3L6RK18"/>
<dbReference type="STRING" id="4540.A0A3L6RK18"/>
<keyword evidence="1" id="KW-0472">Membrane</keyword>
<accession>A0A3L6RK18</accession>
<evidence type="ECO:0000256" key="1">
    <source>
        <dbReference type="SAM" id="Phobius"/>
    </source>
</evidence>
<proteinExistence type="predicted"/>
<evidence type="ECO:0000313" key="3">
    <source>
        <dbReference type="Proteomes" id="UP000275267"/>
    </source>
</evidence>
<dbReference type="GO" id="GO:0005634">
    <property type="term" value="C:nucleus"/>
    <property type="evidence" value="ECO:0007669"/>
    <property type="project" value="TreeGrafter"/>
</dbReference>
<keyword evidence="1" id="KW-1133">Transmembrane helix</keyword>